<feature type="compositionally biased region" description="Basic and acidic residues" evidence="1">
    <location>
        <begin position="26"/>
        <end position="41"/>
    </location>
</feature>
<accession>A0A2I1G8Q3</accession>
<reference evidence="2 3" key="1">
    <citation type="submission" date="2015-10" db="EMBL/GenBank/DDBJ databases">
        <title>Genome analyses suggest a sexual origin of heterokaryosis in a supposedly ancient asexual fungus.</title>
        <authorList>
            <person name="Ropars J."/>
            <person name="Sedzielewska K."/>
            <person name="Noel J."/>
            <person name="Charron P."/>
            <person name="Farinelli L."/>
            <person name="Marton T."/>
            <person name="Kruger M."/>
            <person name="Pelin A."/>
            <person name="Brachmann A."/>
            <person name="Corradi N."/>
        </authorList>
    </citation>
    <scope>NUCLEOTIDE SEQUENCE [LARGE SCALE GENOMIC DNA]</scope>
    <source>
        <strain evidence="2 3">A4</strain>
    </source>
</reference>
<feature type="compositionally biased region" description="Low complexity" evidence="1">
    <location>
        <begin position="10"/>
        <end position="24"/>
    </location>
</feature>
<proteinExistence type="predicted"/>
<keyword evidence="3" id="KW-1185">Reference proteome</keyword>
<evidence type="ECO:0000256" key="1">
    <source>
        <dbReference type="SAM" id="MobiDB-lite"/>
    </source>
</evidence>
<evidence type="ECO:0000313" key="3">
    <source>
        <dbReference type="Proteomes" id="UP000234323"/>
    </source>
</evidence>
<organism evidence="2 3">
    <name type="scientific">Rhizophagus irregularis</name>
    <dbReference type="NCBI Taxonomy" id="588596"/>
    <lineage>
        <taxon>Eukaryota</taxon>
        <taxon>Fungi</taxon>
        <taxon>Fungi incertae sedis</taxon>
        <taxon>Mucoromycota</taxon>
        <taxon>Glomeromycotina</taxon>
        <taxon>Glomeromycetes</taxon>
        <taxon>Glomerales</taxon>
        <taxon>Glomeraceae</taxon>
        <taxon>Rhizophagus</taxon>
    </lineage>
</organism>
<dbReference type="OrthoDB" id="2377132at2759"/>
<dbReference type="VEuPathDB" id="FungiDB:RhiirFUN_005510"/>
<dbReference type="VEuPathDB" id="FungiDB:FUN_005812"/>
<feature type="compositionally biased region" description="Polar residues" evidence="1">
    <location>
        <begin position="103"/>
        <end position="115"/>
    </location>
</feature>
<dbReference type="Proteomes" id="UP000234323">
    <property type="component" value="Unassembled WGS sequence"/>
</dbReference>
<dbReference type="AlphaFoldDB" id="A0A2I1G8Q3"/>
<protein>
    <submittedName>
        <fullName evidence="2">Uncharacterized protein</fullName>
    </submittedName>
</protein>
<dbReference type="VEuPathDB" id="FungiDB:RhiirA1_447562"/>
<feature type="compositionally biased region" description="Basic and acidic residues" evidence="1">
    <location>
        <begin position="52"/>
        <end position="64"/>
    </location>
</feature>
<name>A0A2I1G8Q3_9GLOM</name>
<feature type="region of interest" description="Disordered" evidence="1">
    <location>
        <begin position="87"/>
        <end position="116"/>
    </location>
</feature>
<evidence type="ECO:0000313" key="2">
    <source>
        <dbReference type="EMBL" id="PKY43008.1"/>
    </source>
</evidence>
<dbReference type="EMBL" id="LLXI01000229">
    <property type="protein sequence ID" value="PKY43008.1"/>
    <property type="molecule type" value="Genomic_DNA"/>
</dbReference>
<gene>
    <name evidence="2" type="ORF">RhiirA4_508095</name>
</gene>
<sequence length="136" mass="15471">MSSSNKEDSSIINTTTKSSSNQSNAIREDSQQQHTEYHTETDSIQEYEPFLNDEHMEYRTETDSNSRLSNVGDKVVETVKHGVCSVLGTTDKSNQEQKKQRPLTANRSNSPSSKIAQKEISEIEEEYLFVVSRSEY</sequence>
<comment type="caution">
    <text evidence="2">The sequence shown here is derived from an EMBL/GenBank/DDBJ whole genome shotgun (WGS) entry which is preliminary data.</text>
</comment>
<feature type="region of interest" description="Disordered" evidence="1">
    <location>
        <begin position="1"/>
        <end position="71"/>
    </location>
</feature>